<dbReference type="Pfam" id="PF00271">
    <property type="entry name" value="Helicase_C"/>
    <property type="match status" value="1"/>
</dbReference>
<dbReference type="InterPro" id="IPR050742">
    <property type="entry name" value="Helicase_Restrict-Modif_Enz"/>
</dbReference>
<dbReference type="HOGENOM" id="CLU_009326_0_0_11"/>
<dbReference type="InterPro" id="IPR001650">
    <property type="entry name" value="Helicase_C-like"/>
</dbReference>
<dbReference type="GO" id="GO:0009035">
    <property type="term" value="F:type I site-specific deoxyribonuclease activity"/>
    <property type="evidence" value="ECO:0007669"/>
    <property type="project" value="UniProtKB-EC"/>
</dbReference>
<dbReference type="KEGG" id="mts:MTES_1582"/>
<dbReference type="STRING" id="979556.MTES_1582"/>
<organism evidence="3 4">
    <name type="scientific">Microbacterium testaceum (strain StLB037)</name>
    <dbReference type="NCBI Taxonomy" id="979556"/>
    <lineage>
        <taxon>Bacteria</taxon>
        <taxon>Bacillati</taxon>
        <taxon>Actinomycetota</taxon>
        <taxon>Actinomycetes</taxon>
        <taxon>Micrococcales</taxon>
        <taxon>Microbacteriaceae</taxon>
        <taxon>Microbacterium</taxon>
    </lineage>
</organism>
<name>E8N9S7_MICTS</name>
<accession>E8N9S7</accession>
<dbReference type="Pfam" id="PF08463">
    <property type="entry name" value="EcoEI_R_C"/>
    <property type="match status" value="1"/>
</dbReference>
<feature type="coiled-coil region" evidence="1">
    <location>
        <begin position="191"/>
        <end position="246"/>
    </location>
</feature>
<reference key="2">
    <citation type="submission" date="2011-02" db="EMBL/GenBank/DDBJ databases">
        <title>Genome sequence of Microbacterium testaceum StLB037.</title>
        <authorList>
            <person name="Morohoshi T."/>
            <person name="Wang W.Z."/>
            <person name="Someya N."/>
            <person name="Ikeda T."/>
        </authorList>
    </citation>
    <scope>NUCLEOTIDE SEQUENCE</scope>
    <source>
        <strain>StLB037</strain>
    </source>
</reference>
<protein>
    <submittedName>
        <fullName evidence="3">Type I site-specific restriction-modification system, R (Restriction) subunit</fullName>
    </submittedName>
</protein>
<dbReference type="InterPro" id="IPR027417">
    <property type="entry name" value="P-loop_NTPase"/>
</dbReference>
<evidence type="ECO:0000256" key="1">
    <source>
        <dbReference type="SAM" id="Coils"/>
    </source>
</evidence>
<proteinExistence type="predicted"/>
<dbReference type="GO" id="GO:0005524">
    <property type="term" value="F:ATP binding"/>
    <property type="evidence" value="ECO:0007669"/>
    <property type="project" value="UniProtKB-KW"/>
</dbReference>
<dbReference type="Pfam" id="PF04313">
    <property type="entry name" value="HSDR_N"/>
    <property type="match status" value="1"/>
</dbReference>
<dbReference type="PANTHER" id="PTHR47396">
    <property type="entry name" value="TYPE I RESTRICTION ENZYME ECOKI R PROTEIN"/>
    <property type="match status" value="1"/>
</dbReference>
<evidence type="ECO:0000259" key="2">
    <source>
        <dbReference type="PROSITE" id="PS51192"/>
    </source>
</evidence>
<evidence type="ECO:0000313" key="4">
    <source>
        <dbReference type="Proteomes" id="UP000008975"/>
    </source>
</evidence>
<keyword evidence="1" id="KW-0175">Coiled coil</keyword>
<dbReference type="GO" id="GO:0003677">
    <property type="term" value="F:DNA binding"/>
    <property type="evidence" value="ECO:0007669"/>
    <property type="project" value="UniProtKB-KW"/>
</dbReference>
<gene>
    <name evidence="3" type="ordered locus">MTES_1582</name>
</gene>
<feature type="domain" description="Helicase ATP-binding" evidence="2">
    <location>
        <begin position="413"/>
        <end position="570"/>
    </location>
</feature>
<dbReference type="InterPro" id="IPR025285">
    <property type="entry name" value="DUF4145"/>
</dbReference>
<sequence length="1173" mass="129445">MLDEYDQHVDANQLRDWALVGGGQRRDRSLAWRKVGAVPAAGSRALGNFDFVRDRWPKVWEAASRAEAYLRSDPRASATYARRAGEMFTEWIYAAEALPRPYDDSFANLTAQAAFKALVGQNVTGSLRIVRTIGNDAVHKEEAMPLGRARGSLEQLHTICRWLDHGYGDPDAAGAPPFDFARVPPAPAAVIQRTRAELERAQEDFDQARRALVEERKRSAALQAELARLQAEVAATKAANEVVNAARGVPDPTVATEAETRRDLIDLQLSEAGWLLTDARDREWPLVGVPTASGEGRVDYVLWGDDGKPLAVIEAKRTTKSAKEGRLQAEVYADALERDFGQRPLIYYTNGFETWLWDDRRYPPRAVAGYMTKDQLALAIQRRTSLKPLATASVNHTIVERPYQLRAIRAVTETFEHQRRRALLVMATGTGKTRTVIAFVDVLQRANWVKRVLFLADRTALVTQAVAAFKTHLPDSAPVNLVTDRDSDGRVFVSTYQTVMGLIDSGEDALRRFGPGYFDLIVVDEAHRSIYNRYGEIFSYFDALVVGLTATPRADVDHNTYRMFELDDGVPTDAFELDDAIAGGYLVPPVARPTDLGFMTRGIRYADLSPEERERWDELEWQDGEIPDAIDAAAMNRWLFNEDTVDKVLDVLVTEGRRVGGGDVLGKTIVFAKNQRHADFIESRWDANFPEMRGNFTRVITHASGPYAQAHIDAFSTPGKSPYIAISVDMLDTGIDVPDVVNLVFFKPVNSHTKFWQMVGRGTRLRPDLYGPGDDKRDFVIFDVCGNIDYFNEQLAEAAAPRSMSLSERAFMLRTRLLAALHGTDDADAAGLRDVLAARLHSAVAGMNHDNFLVRRRLRAVERFCSPDAWDGFGEVDVDAAAELAGLPSAAEQDADEAAKRFDALVLTAQVAIASGEPVPAGVGARIVDIARALGDQRGIPAVAAQAALLDAVVDASWWEHVDALLLERVRVNLRGLVRLIGRESQAIVYSDFEDTLDPARDVVLTRVVPGLNRRAFREKLFGFLTGRSDVALHKLRTGRPLTEVDLVQLEEALTSAGGVDAGLLNEEAKGAGGLGRLVRSIVGMDRSAIEQQLADFVSAPGFTHRQHAFVDLVVQQLTIAGYLDPRRLYEDPFDGLAPEGPDALFSDAQVSDLIARLRRIDESAKPSDSASA</sequence>
<dbReference type="REBASE" id="32988">
    <property type="entry name" value="Mte37ORF1579P"/>
</dbReference>
<reference evidence="3 4" key="1">
    <citation type="journal article" date="2011" name="J. Bacteriol.">
        <title>Genome sequence of Microbacterium testaceum StLB037, an N-acylhomoserine lactone-degrading bacterium isolated from potato leaves.</title>
        <authorList>
            <person name="Morohoshi T."/>
            <person name="Wang W.-Z."/>
            <person name="Someya N."/>
            <person name="Ikeda T."/>
        </authorList>
    </citation>
    <scope>NUCLEOTIDE SEQUENCE [LARGE SCALE GENOMIC DNA]</scope>
    <source>
        <strain evidence="3 4">StLB037</strain>
    </source>
</reference>
<dbReference type="PANTHER" id="PTHR47396:SF1">
    <property type="entry name" value="ATP-DEPENDENT HELICASE IRC3-RELATED"/>
    <property type="match status" value="1"/>
</dbReference>
<dbReference type="Gene3D" id="3.90.1570.30">
    <property type="match status" value="1"/>
</dbReference>
<evidence type="ECO:0000313" key="3">
    <source>
        <dbReference type="EMBL" id="BAJ74546.1"/>
    </source>
</evidence>
<dbReference type="Pfam" id="PF13643">
    <property type="entry name" value="DUF4145"/>
    <property type="match status" value="1"/>
</dbReference>
<dbReference type="InterPro" id="IPR013670">
    <property type="entry name" value="EcoEI_R_C_dom"/>
</dbReference>
<dbReference type="SUPFAM" id="SSF52540">
    <property type="entry name" value="P-loop containing nucleoside triphosphate hydrolases"/>
    <property type="match status" value="2"/>
</dbReference>
<dbReference type="EMBL" id="AP012052">
    <property type="protein sequence ID" value="BAJ74546.1"/>
    <property type="molecule type" value="Genomic_DNA"/>
</dbReference>
<dbReference type="SMART" id="SM00487">
    <property type="entry name" value="DEXDc"/>
    <property type="match status" value="1"/>
</dbReference>
<dbReference type="InterPro" id="IPR014001">
    <property type="entry name" value="Helicase_ATP-bd"/>
</dbReference>
<dbReference type="CDD" id="cd18799">
    <property type="entry name" value="SF2_C_EcoAI-like"/>
    <property type="match status" value="1"/>
</dbReference>
<dbReference type="Gene3D" id="3.40.50.300">
    <property type="entry name" value="P-loop containing nucleotide triphosphate hydrolases"/>
    <property type="match status" value="2"/>
</dbReference>
<dbReference type="eggNOG" id="COG4096">
    <property type="taxonomic scope" value="Bacteria"/>
</dbReference>
<dbReference type="Pfam" id="PF04851">
    <property type="entry name" value="ResIII"/>
    <property type="match status" value="1"/>
</dbReference>
<dbReference type="GO" id="GO:0009307">
    <property type="term" value="P:DNA restriction-modification system"/>
    <property type="evidence" value="ECO:0007669"/>
    <property type="project" value="UniProtKB-KW"/>
</dbReference>
<dbReference type="Proteomes" id="UP000008975">
    <property type="component" value="Chromosome"/>
</dbReference>
<dbReference type="InterPro" id="IPR006935">
    <property type="entry name" value="Helicase/UvrB_N"/>
</dbReference>
<dbReference type="GO" id="GO:0005829">
    <property type="term" value="C:cytosol"/>
    <property type="evidence" value="ECO:0007669"/>
    <property type="project" value="TreeGrafter"/>
</dbReference>
<dbReference type="InterPro" id="IPR007409">
    <property type="entry name" value="Restrct_endonuc_type1_HsdR_N"/>
</dbReference>
<dbReference type="CDD" id="cd18032">
    <property type="entry name" value="DEXHc_RE_I_III_res"/>
    <property type="match status" value="1"/>
</dbReference>
<dbReference type="PROSITE" id="PS51192">
    <property type="entry name" value="HELICASE_ATP_BIND_1"/>
    <property type="match status" value="1"/>
</dbReference>
<dbReference type="AlphaFoldDB" id="E8N9S7"/>